<feature type="compositionally biased region" description="Polar residues" evidence="3">
    <location>
        <begin position="420"/>
        <end position="445"/>
    </location>
</feature>
<dbReference type="InterPro" id="IPR013079">
    <property type="entry name" value="6Phosfructo_kin"/>
</dbReference>
<dbReference type="SUPFAM" id="SSF53254">
    <property type="entry name" value="Phosphoglycerate mutase-like"/>
    <property type="match status" value="1"/>
</dbReference>
<name>A0ABR2WN15_9FUNG</name>
<comment type="caution">
    <text evidence="5">The sequence shown here is derived from an EMBL/GenBank/DDBJ whole genome shotgun (WGS) entry which is preliminary data.</text>
</comment>
<dbReference type="PRINTS" id="PR00991">
    <property type="entry name" value="6PFRUCTKNASE"/>
</dbReference>
<evidence type="ECO:0000313" key="5">
    <source>
        <dbReference type="EMBL" id="KAK9762864.1"/>
    </source>
</evidence>
<feature type="region of interest" description="Disordered" evidence="3">
    <location>
        <begin position="417"/>
        <end position="445"/>
    </location>
</feature>
<reference evidence="5 6" key="1">
    <citation type="submission" date="2023-04" db="EMBL/GenBank/DDBJ databases">
        <title>Genome of Basidiobolus ranarum AG-B5.</title>
        <authorList>
            <person name="Stajich J.E."/>
            <person name="Carter-House D."/>
            <person name="Gryganskyi A."/>
        </authorList>
    </citation>
    <scope>NUCLEOTIDE SEQUENCE [LARGE SCALE GENOMIC DNA]</scope>
    <source>
        <strain evidence="5 6">AG-B5</strain>
    </source>
</reference>
<evidence type="ECO:0000256" key="2">
    <source>
        <dbReference type="ARBA" id="ARBA00022840"/>
    </source>
</evidence>
<dbReference type="Pfam" id="PF00300">
    <property type="entry name" value="His_Phos_1"/>
    <property type="match status" value="1"/>
</dbReference>
<dbReference type="InterPro" id="IPR003094">
    <property type="entry name" value="6Pfruct_kin"/>
</dbReference>
<dbReference type="InterPro" id="IPR013078">
    <property type="entry name" value="His_Pase_superF_clade-1"/>
</dbReference>
<dbReference type="SMART" id="SM00855">
    <property type="entry name" value="PGAM"/>
    <property type="match status" value="1"/>
</dbReference>
<dbReference type="SUPFAM" id="SSF52540">
    <property type="entry name" value="P-loop containing nucleoside triphosphate hydrolases"/>
    <property type="match status" value="1"/>
</dbReference>
<dbReference type="Gene3D" id="3.40.50.1240">
    <property type="entry name" value="Phosphoglycerate mutase-like"/>
    <property type="match status" value="1"/>
</dbReference>
<keyword evidence="1" id="KW-0547">Nucleotide-binding</keyword>
<keyword evidence="2" id="KW-0067">ATP-binding</keyword>
<dbReference type="PANTHER" id="PTHR10606">
    <property type="entry name" value="6-PHOSPHOFRUCTO-2-KINASE/FRUCTOSE-2,6-BISPHOSPHATASE"/>
    <property type="match status" value="1"/>
</dbReference>
<dbReference type="InterPro" id="IPR027417">
    <property type="entry name" value="P-loop_NTPase"/>
</dbReference>
<evidence type="ECO:0000313" key="6">
    <source>
        <dbReference type="Proteomes" id="UP001479436"/>
    </source>
</evidence>
<dbReference type="PIRSF" id="PIRSF000709">
    <property type="entry name" value="6PFK_2-Ptase"/>
    <property type="match status" value="1"/>
</dbReference>
<dbReference type="CDD" id="cd07067">
    <property type="entry name" value="HP_PGM_like"/>
    <property type="match status" value="1"/>
</dbReference>
<dbReference type="InterPro" id="IPR029033">
    <property type="entry name" value="His_PPase_superfam"/>
</dbReference>
<evidence type="ECO:0000259" key="4">
    <source>
        <dbReference type="Pfam" id="PF01591"/>
    </source>
</evidence>
<evidence type="ECO:0000256" key="1">
    <source>
        <dbReference type="ARBA" id="ARBA00022741"/>
    </source>
</evidence>
<proteinExistence type="predicted"/>
<evidence type="ECO:0000256" key="3">
    <source>
        <dbReference type="SAM" id="MobiDB-lite"/>
    </source>
</evidence>
<dbReference type="Pfam" id="PF01591">
    <property type="entry name" value="6PF2K"/>
    <property type="match status" value="1"/>
</dbReference>
<accession>A0ABR2WN15</accession>
<gene>
    <name evidence="5" type="primary">FBP26_5</name>
    <name evidence="5" type="ORF">K7432_010981</name>
</gene>
<organism evidence="5 6">
    <name type="scientific">Basidiobolus ranarum</name>
    <dbReference type="NCBI Taxonomy" id="34480"/>
    <lineage>
        <taxon>Eukaryota</taxon>
        <taxon>Fungi</taxon>
        <taxon>Fungi incertae sedis</taxon>
        <taxon>Zoopagomycota</taxon>
        <taxon>Entomophthoromycotina</taxon>
        <taxon>Basidiobolomycetes</taxon>
        <taxon>Basidiobolales</taxon>
        <taxon>Basidiobolaceae</taxon>
        <taxon>Basidiobolus</taxon>
    </lineage>
</organism>
<protein>
    <submittedName>
        <fullName evidence="5">Fructose-2,6-bisphosphatase</fullName>
    </submittedName>
</protein>
<sequence length="445" mass="51274">MSFVASTGSERIVCVMVGLPARGKTYVAQRVCRYLNWLGISTRVFNVGNYRRKNAGAEQSHDFFDPDNAEGNIARQMAAVEALEDMLNWFERDDGVIAIYDATNSNRARRAMIIEHCEKRGVQTMFIESICYNQDLILSNIMEVKLLSPDYTKCDAEKAIEDFKSRIKHYEKAYQTITEPELTFVKLIDVGSQVIINRIQGYLQSRVVYFCMNLHIARRSIFFSRHGESVFNVAGRIGGDTDLSPRGKQYAETLPHLIKKHLGDNELKVWTSTLHRTIQTAEHLNYPKSQWKALDEIEAGICDGLTYEEIEERYPEEYANRDDDKFNYRYRGGESYRDVVHRLEPVIMELERQHNVLIIGHQAVLRCVYAYFMNMSHDELPYIKIPLHTLIKLTPRAYGCDVEYFKLDIDAVDTHRPKQTKATKSLTSVTDTDTDANTNPVIPEK</sequence>
<dbReference type="EMBL" id="JASJQH010000804">
    <property type="protein sequence ID" value="KAK9762864.1"/>
    <property type="molecule type" value="Genomic_DNA"/>
</dbReference>
<dbReference type="Proteomes" id="UP001479436">
    <property type="component" value="Unassembled WGS sequence"/>
</dbReference>
<feature type="domain" description="6-phosphofructo-2-kinase" evidence="4">
    <location>
        <begin position="8"/>
        <end position="216"/>
    </location>
</feature>
<dbReference type="PANTHER" id="PTHR10606:SF44">
    <property type="entry name" value="6-PHOSPHOFRUCTO 2-KINASE_FRUCTOSE 2,6-BISPHOSPHATASE LONG FORM"/>
    <property type="match status" value="1"/>
</dbReference>
<keyword evidence="6" id="KW-1185">Reference proteome</keyword>
<dbReference type="Gene3D" id="3.40.50.300">
    <property type="entry name" value="P-loop containing nucleotide triphosphate hydrolases"/>
    <property type="match status" value="1"/>
</dbReference>